<dbReference type="Gene3D" id="2.30.30.210">
    <property type="entry name" value="Ribonuclease P/MRP, subunit p29"/>
    <property type="match status" value="1"/>
</dbReference>
<dbReference type="Proteomes" id="UP001596398">
    <property type="component" value="Unassembled WGS sequence"/>
</dbReference>
<sequence length="91" mass="10070">MNARTLPRHELAGLRTEVVDSPNADLVGISGEVVDETTNTLLVAGDRVKQVPKAAATFRFTLDDTRVRVDGERLVARPARRTETTTPSKWR</sequence>
<organism evidence="7 8">
    <name type="scientific">Halosegnis marinus</name>
    <dbReference type="NCBI Taxonomy" id="3034023"/>
    <lineage>
        <taxon>Archaea</taxon>
        <taxon>Methanobacteriati</taxon>
        <taxon>Methanobacteriota</taxon>
        <taxon>Stenosarchaea group</taxon>
        <taxon>Halobacteria</taxon>
        <taxon>Halobacteriales</taxon>
        <taxon>Natronomonadaceae</taxon>
        <taxon>Halosegnis</taxon>
    </lineage>
</organism>
<gene>
    <name evidence="6" type="primary">rnp1</name>
    <name evidence="7" type="ORF">ACFQJ4_02570</name>
</gene>
<evidence type="ECO:0000256" key="5">
    <source>
        <dbReference type="ARBA" id="ARBA00022801"/>
    </source>
</evidence>
<comment type="caution">
    <text evidence="7">The sequence shown here is derived from an EMBL/GenBank/DDBJ whole genome shotgun (WGS) entry which is preliminary data.</text>
</comment>
<reference evidence="7 8" key="1">
    <citation type="journal article" date="2019" name="Int. J. Syst. Evol. Microbiol.">
        <title>The Global Catalogue of Microorganisms (GCM) 10K type strain sequencing project: providing services to taxonomists for standard genome sequencing and annotation.</title>
        <authorList>
            <consortium name="The Broad Institute Genomics Platform"/>
            <consortium name="The Broad Institute Genome Sequencing Center for Infectious Disease"/>
            <person name="Wu L."/>
            <person name="Ma J."/>
        </authorList>
    </citation>
    <scope>NUCLEOTIDE SEQUENCE [LARGE SCALE GENOMIC DNA]</scope>
    <source>
        <strain evidence="7 8">DT85</strain>
    </source>
</reference>
<comment type="catalytic activity">
    <reaction evidence="6">
        <text>Endonucleolytic cleavage of RNA, removing 5'-extranucleotides from tRNA precursor.</text>
        <dbReference type="EC" id="3.1.26.5"/>
    </reaction>
</comment>
<dbReference type="GO" id="GO:0001682">
    <property type="term" value="P:tRNA 5'-leader removal"/>
    <property type="evidence" value="ECO:0007669"/>
    <property type="project" value="UniProtKB-UniRule"/>
</dbReference>
<keyword evidence="5 6" id="KW-0378">Hydrolase</keyword>
<keyword evidence="2 6" id="KW-0819">tRNA processing</keyword>
<evidence type="ECO:0000256" key="4">
    <source>
        <dbReference type="ARBA" id="ARBA00022759"/>
    </source>
</evidence>
<keyword evidence="4 6" id="KW-0255">Endonuclease</keyword>
<evidence type="ECO:0000256" key="6">
    <source>
        <dbReference type="HAMAP-Rule" id="MF_00754"/>
    </source>
</evidence>
<evidence type="ECO:0000256" key="2">
    <source>
        <dbReference type="ARBA" id="ARBA00022694"/>
    </source>
</evidence>
<keyword evidence="3 6" id="KW-0540">Nuclease</keyword>
<dbReference type="InterPro" id="IPR002730">
    <property type="entry name" value="Rpp29/RNP1"/>
</dbReference>
<dbReference type="EMBL" id="JBHTAP010000001">
    <property type="protein sequence ID" value="MFC7234195.1"/>
    <property type="molecule type" value="Genomic_DNA"/>
</dbReference>
<dbReference type="HAMAP" id="MF_00754">
    <property type="entry name" value="RNase_P_1"/>
    <property type="match status" value="1"/>
</dbReference>
<dbReference type="GO" id="GO:0030677">
    <property type="term" value="C:ribonuclease P complex"/>
    <property type="evidence" value="ECO:0007669"/>
    <property type="project" value="UniProtKB-UniRule"/>
</dbReference>
<evidence type="ECO:0000313" key="7">
    <source>
        <dbReference type="EMBL" id="MFC7234195.1"/>
    </source>
</evidence>
<dbReference type="GO" id="GO:0005737">
    <property type="term" value="C:cytoplasm"/>
    <property type="evidence" value="ECO:0007669"/>
    <property type="project" value="UniProtKB-SubCell"/>
</dbReference>
<evidence type="ECO:0000313" key="8">
    <source>
        <dbReference type="Proteomes" id="UP001596398"/>
    </source>
</evidence>
<name>A0ABD5ZLA5_9EURY</name>
<dbReference type="SUPFAM" id="SSF101744">
    <property type="entry name" value="Rof/RNase P subunit-like"/>
    <property type="match status" value="1"/>
</dbReference>
<dbReference type="Pfam" id="PF01868">
    <property type="entry name" value="RNase_P-MRP_p29"/>
    <property type="match status" value="1"/>
</dbReference>
<dbReference type="GeneID" id="79265859"/>
<dbReference type="GO" id="GO:0004526">
    <property type="term" value="F:ribonuclease P activity"/>
    <property type="evidence" value="ECO:0007669"/>
    <property type="project" value="UniProtKB-UniRule"/>
</dbReference>
<protein>
    <recommendedName>
        <fullName evidence="6">Ribonuclease P protein component 1</fullName>
        <shortName evidence="6">RNase P component 1</shortName>
        <ecNumber evidence="6">3.1.26.5</ecNumber>
    </recommendedName>
    <alternativeName>
        <fullName evidence="6">Rpp29</fullName>
    </alternativeName>
</protein>
<dbReference type="InterPro" id="IPR023538">
    <property type="entry name" value="RNP1"/>
</dbReference>
<evidence type="ECO:0000256" key="1">
    <source>
        <dbReference type="ARBA" id="ARBA00022490"/>
    </source>
</evidence>
<dbReference type="EC" id="3.1.26.5" evidence="6"/>
<comment type="similarity">
    <text evidence="6">Belongs to the eukaryotic/archaeal RNase P protein component 1 family.</text>
</comment>
<dbReference type="RefSeq" id="WP_276235195.1">
    <property type="nucleotide sequence ID" value="NZ_CP119802.1"/>
</dbReference>
<dbReference type="InterPro" id="IPR036980">
    <property type="entry name" value="RNase_P/MRP_Rpp29_sf"/>
</dbReference>
<dbReference type="AlphaFoldDB" id="A0ABD5ZLA5"/>
<proteinExistence type="inferred from homology"/>
<dbReference type="InterPro" id="IPR023534">
    <property type="entry name" value="Rof/RNase_P-like"/>
</dbReference>
<dbReference type="SMART" id="SM00538">
    <property type="entry name" value="POP4"/>
    <property type="match status" value="1"/>
</dbReference>
<accession>A0ABD5ZLA5</accession>
<keyword evidence="1 6" id="KW-0963">Cytoplasm</keyword>
<comment type="subunit">
    <text evidence="6">Consists of a catalytic RNA component and at least 4-5 protein subunits.</text>
</comment>
<evidence type="ECO:0000256" key="3">
    <source>
        <dbReference type="ARBA" id="ARBA00022722"/>
    </source>
</evidence>
<comment type="function">
    <text evidence="6">Part of ribonuclease P, a protein complex that generates mature tRNA molecules by cleaving their 5'-ends.</text>
</comment>
<keyword evidence="8" id="KW-1185">Reference proteome</keyword>
<comment type="subcellular location">
    <subcellularLocation>
        <location evidence="6">Cytoplasm</location>
    </subcellularLocation>
</comment>